<accession>A0A8H6T8C9</accession>
<comment type="caution">
    <text evidence="2">The sequence shown here is derived from an EMBL/GenBank/DDBJ whole genome shotgun (WGS) entry which is preliminary data.</text>
</comment>
<feature type="signal peptide" evidence="1">
    <location>
        <begin position="1"/>
        <end position="18"/>
    </location>
</feature>
<dbReference type="Proteomes" id="UP000613580">
    <property type="component" value="Unassembled WGS sequence"/>
</dbReference>
<organism evidence="2 3">
    <name type="scientific">Mycena chlorophos</name>
    <name type="common">Agaric fungus</name>
    <name type="synonym">Agaricus chlorophos</name>
    <dbReference type="NCBI Taxonomy" id="658473"/>
    <lineage>
        <taxon>Eukaryota</taxon>
        <taxon>Fungi</taxon>
        <taxon>Dikarya</taxon>
        <taxon>Basidiomycota</taxon>
        <taxon>Agaricomycotina</taxon>
        <taxon>Agaricomycetes</taxon>
        <taxon>Agaricomycetidae</taxon>
        <taxon>Agaricales</taxon>
        <taxon>Marasmiineae</taxon>
        <taxon>Mycenaceae</taxon>
        <taxon>Mycena</taxon>
    </lineage>
</organism>
<evidence type="ECO:0000256" key="1">
    <source>
        <dbReference type="SAM" id="SignalP"/>
    </source>
</evidence>
<dbReference type="EMBL" id="JACAZE010000006">
    <property type="protein sequence ID" value="KAF7313738.1"/>
    <property type="molecule type" value="Genomic_DNA"/>
</dbReference>
<dbReference type="OrthoDB" id="2140240at2759"/>
<keyword evidence="1" id="KW-0732">Signal</keyword>
<reference evidence="2" key="1">
    <citation type="submission" date="2020-05" db="EMBL/GenBank/DDBJ databases">
        <title>Mycena genomes resolve the evolution of fungal bioluminescence.</title>
        <authorList>
            <person name="Tsai I.J."/>
        </authorList>
    </citation>
    <scope>NUCLEOTIDE SEQUENCE</scope>
    <source>
        <strain evidence="2">110903Hualien_Pintung</strain>
    </source>
</reference>
<sequence>MKFSTALFTLGMSIVVSCAPVSRRGVEPSLVIDFGIIAGQNPDGSGSCTGLNGVLIPCQCPPSLDVYIQSLSANVRAGHDVNNPSVAAPFPTDSSIASQITRLQTQISSLQNLNGSGVGCPAAATTWSGLLASLLVGTPEASAPTVEATSVAAATTAVGAATTAASTSIDPSLIVDFGVIAGQNPNGGGSCSGTNNVLIPCTCPPSLASYTASLEANVAAGHDLNNPSVPAPFPTDSSRASQITRLQTQLSTLQNLNGTGVGCPAASTIWSAQLASLIAEQ</sequence>
<name>A0A8H6T8C9_MYCCL</name>
<proteinExistence type="predicted"/>
<gene>
    <name evidence="2" type="ORF">HMN09_00530900</name>
</gene>
<evidence type="ECO:0000313" key="2">
    <source>
        <dbReference type="EMBL" id="KAF7313738.1"/>
    </source>
</evidence>
<protein>
    <submittedName>
        <fullName evidence="2">Uncharacterized protein</fullName>
    </submittedName>
</protein>
<dbReference type="PROSITE" id="PS51257">
    <property type="entry name" value="PROKAR_LIPOPROTEIN"/>
    <property type="match status" value="1"/>
</dbReference>
<dbReference type="AlphaFoldDB" id="A0A8H6T8C9"/>
<feature type="chain" id="PRO_5034263021" evidence="1">
    <location>
        <begin position="19"/>
        <end position="281"/>
    </location>
</feature>
<evidence type="ECO:0000313" key="3">
    <source>
        <dbReference type="Proteomes" id="UP000613580"/>
    </source>
</evidence>
<keyword evidence="3" id="KW-1185">Reference proteome</keyword>